<keyword evidence="3" id="KW-1185">Reference proteome</keyword>
<protein>
    <submittedName>
        <fullName evidence="2">Uncharacterized protein</fullName>
    </submittedName>
</protein>
<dbReference type="STRING" id="47311.MBCUT_05370"/>
<comment type="caution">
    <text evidence="2">The sequence shown here is derived from an EMBL/GenBank/DDBJ whole genome shotgun (WGS) entry which is preliminary data.</text>
</comment>
<proteinExistence type="predicted"/>
<dbReference type="RefSeq" id="WP_157082447.1">
    <property type="nucleotide sequence ID" value="NZ_LWMW01000086.1"/>
</dbReference>
<evidence type="ECO:0000313" key="3">
    <source>
        <dbReference type="Proteomes" id="UP000077275"/>
    </source>
</evidence>
<name>A0A166EMM8_9EURY</name>
<dbReference type="AlphaFoldDB" id="A0A166EMM8"/>
<gene>
    <name evidence="2" type="ORF">MBCUT_05370</name>
</gene>
<sequence>MRIKELIESFHKQDAKFSSYFHDIDEYNGEKKLSWIKIIILWLVILITIGVILGFP</sequence>
<dbReference type="PATRIC" id="fig|47311.3.peg.617"/>
<feature type="transmembrane region" description="Helical" evidence="1">
    <location>
        <begin position="35"/>
        <end position="55"/>
    </location>
</feature>
<keyword evidence="1" id="KW-0812">Transmembrane</keyword>
<accession>A0A166EMM8</accession>
<organism evidence="2 3">
    <name type="scientific">Methanobrevibacter cuticularis</name>
    <dbReference type="NCBI Taxonomy" id="47311"/>
    <lineage>
        <taxon>Archaea</taxon>
        <taxon>Methanobacteriati</taxon>
        <taxon>Methanobacteriota</taxon>
        <taxon>Methanomada group</taxon>
        <taxon>Methanobacteria</taxon>
        <taxon>Methanobacteriales</taxon>
        <taxon>Methanobacteriaceae</taxon>
        <taxon>Methanobrevibacter</taxon>
    </lineage>
</organism>
<dbReference type="EMBL" id="LWMW01000086">
    <property type="protein sequence ID" value="KZX16818.1"/>
    <property type="molecule type" value="Genomic_DNA"/>
</dbReference>
<reference evidence="2 3" key="1">
    <citation type="submission" date="2016-04" db="EMBL/GenBank/DDBJ databases">
        <title>Genome sequence of Methanobrevibacter cuticularis DSM 11139.</title>
        <authorList>
            <person name="Poehlein A."/>
            <person name="Seedorf H."/>
            <person name="Daniel R."/>
        </authorList>
    </citation>
    <scope>NUCLEOTIDE SEQUENCE [LARGE SCALE GENOMIC DNA]</scope>
    <source>
        <strain evidence="2 3">DSM 11139</strain>
    </source>
</reference>
<dbReference type="Proteomes" id="UP000077275">
    <property type="component" value="Unassembled WGS sequence"/>
</dbReference>
<evidence type="ECO:0000256" key="1">
    <source>
        <dbReference type="SAM" id="Phobius"/>
    </source>
</evidence>
<keyword evidence="1" id="KW-1133">Transmembrane helix</keyword>
<evidence type="ECO:0000313" key="2">
    <source>
        <dbReference type="EMBL" id="KZX16818.1"/>
    </source>
</evidence>
<keyword evidence="1" id="KW-0472">Membrane</keyword>